<accession>A0ABW3PZ44</accession>
<dbReference type="EMBL" id="JBHTKX010000009">
    <property type="protein sequence ID" value="MFD1131407.1"/>
    <property type="molecule type" value="Genomic_DNA"/>
</dbReference>
<feature type="transmembrane region" description="Helical" evidence="1">
    <location>
        <begin position="509"/>
        <end position="532"/>
    </location>
</feature>
<evidence type="ECO:0008006" key="4">
    <source>
        <dbReference type="Google" id="ProtNLM"/>
    </source>
</evidence>
<evidence type="ECO:0000313" key="3">
    <source>
        <dbReference type="Proteomes" id="UP001597169"/>
    </source>
</evidence>
<gene>
    <name evidence="2" type="ORF">ACFQ3J_25125</name>
</gene>
<proteinExistence type="predicted"/>
<feature type="transmembrane region" description="Helical" evidence="1">
    <location>
        <begin position="271"/>
        <end position="290"/>
    </location>
</feature>
<dbReference type="RefSeq" id="WP_090727809.1">
    <property type="nucleotide sequence ID" value="NZ_JBHTKX010000009.1"/>
</dbReference>
<feature type="transmembrane region" description="Helical" evidence="1">
    <location>
        <begin position="6"/>
        <end position="25"/>
    </location>
</feature>
<dbReference type="Proteomes" id="UP001597169">
    <property type="component" value="Unassembled WGS sequence"/>
</dbReference>
<feature type="transmembrane region" description="Helical" evidence="1">
    <location>
        <begin position="398"/>
        <end position="418"/>
    </location>
</feature>
<keyword evidence="3" id="KW-1185">Reference proteome</keyword>
<comment type="caution">
    <text evidence="2">The sequence shown here is derived from an EMBL/GenBank/DDBJ whole genome shotgun (WGS) entry which is preliminary data.</text>
</comment>
<keyword evidence="1" id="KW-1133">Transmembrane helix</keyword>
<protein>
    <recommendedName>
        <fullName evidence="4">Type II secretion system protein GspF domain-containing protein</fullName>
    </recommendedName>
</protein>
<sequence length="695" mass="80774">MDTEKLAVIISVVSMFLGVVLYVIYKIVSRKLQRNGTEEIYSNFKQLTGTGKSKWKQRVNQLLLDSYMAYNKVPLLRSYIQKIRRRLQAIHSYDELTMRRETMKIVFYTLGIMATFVIVLLLMNHDLTFVFMLLLAAIVINGMLIDTFVHRVEDRLLIQLRDLLKDVRHHYHQHGMIEEALHEASETSSYEASLHAKKIYEVLVSDKPEESLAAYYEKAPNRFLKGFAGMSFLVKEFGDKVVKDGSLFLDNLNKLTSEINLEILKRTKLNYLFKGLTAVAITPIIFTKPIEIWASNYFPAMEEFYSGKAGFLIQIVIFAVILLSYILLKKMQDQQEGTYVAKVRKHPWEKFAFRIPGVDWLVDRLEPAKRTAAHYKISKLLKDANAGIPMEWHYLHRLMLSVGLSIGLLISFTMMHTITVKNVMEAPTRNDSLFGRMTAEELQVAQSTTDFDSNIINQLKGVKKDDLHNEVVQLVKQNEEVATNDTLLNNTTQRIIAKIDQINSEYLKWWEVLVCLVLGYVGYHIPYWILIFQKRIRAMDMQNEVDQFHTIIAMLSEIDRVSVEIILEWMARFASIFKAPLHTCVLNYESGAEEALEKLKMDAPFTPLVRTIEKLQLAVSRVPIKQAFDDLETERAYYFEQRKQDYERTIEEKASWGRLLGFAPLYTVIFLYLVIPLMYMSYSQMRIYSEQLQNL</sequence>
<feature type="transmembrane region" description="Helical" evidence="1">
    <location>
        <begin position="105"/>
        <end position="123"/>
    </location>
</feature>
<feature type="transmembrane region" description="Helical" evidence="1">
    <location>
        <begin position="659"/>
        <end position="679"/>
    </location>
</feature>
<evidence type="ECO:0000256" key="1">
    <source>
        <dbReference type="SAM" id="Phobius"/>
    </source>
</evidence>
<keyword evidence="1" id="KW-0472">Membrane</keyword>
<name>A0ABW3PZ44_9BACL</name>
<keyword evidence="1" id="KW-0812">Transmembrane</keyword>
<evidence type="ECO:0000313" key="2">
    <source>
        <dbReference type="EMBL" id="MFD1131407.1"/>
    </source>
</evidence>
<feature type="transmembrane region" description="Helical" evidence="1">
    <location>
        <begin position="129"/>
        <end position="149"/>
    </location>
</feature>
<reference evidence="3" key="1">
    <citation type="journal article" date="2019" name="Int. J. Syst. Evol. Microbiol.">
        <title>The Global Catalogue of Microorganisms (GCM) 10K type strain sequencing project: providing services to taxonomists for standard genome sequencing and annotation.</title>
        <authorList>
            <consortium name="The Broad Institute Genomics Platform"/>
            <consortium name="The Broad Institute Genome Sequencing Center for Infectious Disease"/>
            <person name="Wu L."/>
            <person name="Ma J."/>
        </authorList>
    </citation>
    <scope>NUCLEOTIDE SEQUENCE [LARGE SCALE GENOMIC DNA]</scope>
    <source>
        <strain evidence="3">CCUG 53519</strain>
    </source>
</reference>
<organism evidence="2 3">
    <name type="scientific">Paenibacillus provencensis</name>
    <dbReference type="NCBI Taxonomy" id="441151"/>
    <lineage>
        <taxon>Bacteria</taxon>
        <taxon>Bacillati</taxon>
        <taxon>Bacillota</taxon>
        <taxon>Bacilli</taxon>
        <taxon>Bacillales</taxon>
        <taxon>Paenibacillaceae</taxon>
        <taxon>Paenibacillus</taxon>
    </lineage>
</organism>
<feature type="transmembrane region" description="Helical" evidence="1">
    <location>
        <begin position="310"/>
        <end position="328"/>
    </location>
</feature>